<dbReference type="RefSeq" id="WP_264713474.1">
    <property type="nucleotide sequence ID" value="NZ_JAPDNT010000005.1"/>
</dbReference>
<dbReference type="InterPro" id="IPR023149">
    <property type="entry name" value="Trans_acon_MeTrfase_C"/>
</dbReference>
<dbReference type="SUPFAM" id="SSF53335">
    <property type="entry name" value="S-adenosyl-L-methionine-dependent methyltransferases"/>
    <property type="match status" value="1"/>
</dbReference>
<evidence type="ECO:0000256" key="4">
    <source>
        <dbReference type="ARBA" id="ARBA00022691"/>
    </source>
</evidence>
<reference evidence="7" key="1">
    <citation type="submission" date="2022-09" db="EMBL/GenBank/DDBJ databases">
        <title>Rhodovastum sp. nov. RN2-1 isolated from soil in Seongnam, South Korea.</title>
        <authorList>
            <person name="Le N.T."/>
        </authorList>
    </citation>
    <scope>NUCLEOTIDE SEQUENCE</scope>
    <source>
        <strain evidence="7">RN2-1</strain>
    </source>
</reference>
<dbReference type="GO" id="GO:0005737">
    <property type="term" value="C:cytoplasm"/>
    <property type="evidence" value="ECO:0007669"/>
    <property type="project" value="UniProtKB-SubCell"/>
</dbReference>
<evidence type="ECO:0000256" key="2">
    <source>
        <dbReference type="ARBA" id="ARBA00022603"/>
    </source>
</evidence>
<dbReference type="InterPro" id="IPR029063">
    <property type="entry name" value="SAM-dependent_MTases_sf"/>
</dbReference>
<keyword evidence="1 5" id="KW-0963">Cytoplasm</keyword>
<comment type="similarity">
    <text evidence="5">Belongs to the methyltransferase superfamily. Tam family.</text>
</comment>
<keyword evidence="8" id="KW-1185">Reference proteome</keyword>
<dbReference type="PANTHER" id="PTHR43861:SF1">
    <property type="entry name" value="TRANS-ACONITATE 2-METHYLTRANSFERASE"/>
    <property type="match status" value="1"/>
</dbReference>
<dbReference type="HAMAP" id="MF_00560">
    <property type="entry name" value="Tran_acon_Me_trans"/>
    <property type="match status" value="1"/>
</dbReference>
<comment type="caution">
    <text evidence="7">The sequence shown here is derived from an EMBL/GenBank/DDBJ whole genome shotgun (WGS) entry which is preliminary data.</text>
</comment>
<dbReference type="PANTHER" id="PTHR43861">
    <property type="entry name" value="TRANS-ACONITATE 2-METHYLTRANSFERASE-RELATED"/>
    <property type="match status" value="1"/>
</dbReference>
<evidence type="ECO:0000313" key="7">
    <source>
        <dbReference type="EMBL" id="MCW3474821.1"/>
    </source>
</evidence>
<dbReference type="GO" id="GO:0032259">
    <property type="term" value="P:methylation"/>
    <property type="evidence" value="ECO:0007669"/>
    <property type="project" value="UniProtKB-KW"/>
</dbReference>
<dbReference type="Proteomes" id="UP001165679">
    <property type="component" value="Unassembled WGS sequence"/>
</dbReference>
<feature type="domain" description="Methyltransferase" evidence="6">
    <location>
        <begin position="34"/>
        <end position="123"/>
    </location>
</feature>
<evidence type="ECO:0000256" key="5">
    <source>
        <dbReference type="HAMAP-Rule" id="MF_00560"/>
    </source>
</evidence>
<dbReference type="EC" id="2.1.1.144" evidence="5"/>
<dbReference type="InterPro" id="IPR041698">
    <property type="entry name" value="Methyltransf_25"/>
</dbReference>
<dbReference type="EMBL" id="JAPDNT010000005">
    <property type="protein sequence ID" value="MCW3474821.1"/>
    <property type="molecule type" value="Genomic_DNA"/>
</dbReference>
<organism evidence="7 8">
    <name type="scientific">Limobrevibacterium gyesilva</name>
    <dbReference type="NCBI Taxonomy" id="2991712"/>
    <lineage>
        <taxon>Bacteria</taxon>
        <taxon>Pseudomonadati</taxon>
        <taxon>Pseudomonadota</taxon>
        <taxon>Alphaproteobacteria</taxon>
        <taxon>Acetobacterales</taxon>
        <taxon>Acetobacteraceae</taxon>
        <taxon>Limobrevibacterium</taxon>
    </lineage>
</organism>
<comment type="function">
    <text evidence="5">Catalyzes the S-adenosylmethionine monomethyl esterification of trans-aconitate.</text>
</comment>
<gene>
    <name evidence="5 7" type="primary">tam</name>
    <name evidence="7" type="ORF">OL599_09510</name>
</gene>
<reference evidence="7" key="2">
    <citation type="submission" date="2022-10" db="EMBL/GenBank/DDBJ databases">
        <authorList>
            <person name="Trinh H.N."/>
        </authorList>
    </citation>
    <scope>NUCLEOTIDE SEQUENCE</scope>
    <source>
        <strain evidence="7">RN2-1</strain>
    </source>
</reference>
<dbReference type="Gene3D" id="3.40.50.150">
    <property type="entry name" value="Vaccinia Virus protein VP39"/>
    <property type="match status" value="1"/>
</dbReference>
<dbReference type="NCBIfam" id="NF002463">
    <property type="entry name" value="PRK01683.1"/>
    <property type="match status" value="1"/>
</dbReference>
<evidence type="ECO:0000313" key="8">
    <source>
        <dbReference type="Proteomes" id="UP001165679"/>
    </source>
</evidence>
<keyword evidence="3 5" id="KW-0808">Transferase</keyword>
<dbReference type="Pfam" id="PF13649">
    <property type="entry name" value="Methyltransf_25"/>
    <property type="match status" value="1"/>
</dbReference>
<dbReference type="GO" id="GO:0030798">
    <property type="term" value="F:trans-aconitate 2-methyltransferase activity"/>
    <property type="evidence" value="ECO:0007669"/>
    <property type="project" value="UniProtKB-UniRule"/>
</dbReference>
<proteinExistence type="inferred from homology"/>
<evidence type="ECO:0000256" key="1">
    <source>
        <dbReference type="ARBA" id="ARBA00022490"/>
    </source>
</evidence>
<evidence type="ECO:0000256" key="3">
    <source>
        <dbReference type="ARBA" id="ARBA00022679"/>
    </source>
</evidence>
<accession>A0AA41YLT5</accession>
<evidence type="ECO:0000259" key="6">
    <source>
        <dbReference type="Pfam" id="PF13649"/>
    </source>
</evidence>
<dbReference type="CDD" id="cd02440">
    <property type="entry name" value="AdoMet_MTases"/>
    <property type="match status" value="1"/>
</dbReference>
<keyword evidence="2 5" id="KW-0489">Methyltransferase</keyword>
<dbReference type="AlphaFoldDB" id="A0AA41YLT5"/>
<keyword evidence="4 5" id="KW-0949">S-adenosyl-L-methionine</keyword>
<sequence length="254" mass="27672">MQWDPGQYLRYGDERLRPALDLMARVPLDAPSRVVDLGCGPGNVTSILKQRWPQAEVTGVDGSAPMLAKAATAAPGCRFVQADIAAWTPDAPPDLLYSNAALHWLGGHAALFARLLSLLAPGGVLAAQMPAMHDAPIRALQHDIAANGPWAELLTDVDSAPPILEPGAYWDLLKPLSASLDIWETIYLHALRGEDAVVQWASGTSLKPFLDKLPPELRRDYLRAYGDAVRPIYPRRADGTTLLPFRRLFIMATV</sequence>
<comment type="subcellular location">
    <subcellularLocation>
        <location evidence="5">Cytoplasm</location>
    </subcellularLocation>
</comment>
<dbReference type="Gene3D" id="1.10.150.290">
    <property type="entry name" value="S-adenosyl-L-methionine-dependent methyltransferases"/>
    <property type="match status" value="1"/>
</dbReference>
<protein>
    <recommendedName>
        <fullName evidence="5">Trans-aconitate 2-methyltransferase</fullName>
        <ecNumber evidence="5">2.1.1.144</ecNumber>
    </recommendedName>
</protein>
<name>A0AA41YLT5_9PROT</name>
<comment type="catalytic activity">
    <reaction evidence="5">
        <text>trans-aconitate + S-adenosyl-L-methionine = (E)-3-(methoxycarbonyl)pent-2-enedioate + S-adenosyl-L-homocysteine</text>
        <dbReference type="Rhea" id="RHEA:14969"/>
        <dbReference type="ChEBI" id="CHEBI:15708"/>
        <dbReference type="ChEBI" id="CHEBI:57470"/>
        <dbReference type="ChEBI" id="CHEBI:57856"/>
        <dbReference type="ChEBI" id="CHEBI:59789"/>
        <dbReference type="EC" id="2.1.1.144"/>
    </reaction>
</comment>
<dbReference type="InterPro" id="IPR023506">
    <property type="entry name" value="Trans-aconitate_MeTrfase"/>
</dbReference>